<dbReference type="RefSeq" id="WP_194508181.1">
    <property type="nucleotide sequence ID" value="NZ_JBHUOS010000009.1"/>
</dbReference>
<evidence type="ECO:0000256" key="4">
    <source>
        <dbReference type="ARBA" id="ARBA00023163"/>
    </source>
</evidence>
<dbReference type="Gene3D" id="1.10.4040.10">
    <property type="entry name" value="Penicillinase repressor domain"/>
    <property type="match status" value="1"/>
</dbReference>
<name>A0ABW5ZWR0_9FLAO</name>
<dbReference type="InterPro" id="IPR036388">
    <property type="entry name" value="WH-like_DNA-bd_sf"/>
</dbReference>
<dbReference type="Proteomes" id="UP001597548">
    <property type="component" value="Unassembled WGS sequence"/>
</dbReference>
<accession>A0ABW5ZWR0</accession>
<organism evidence="5 6">
    <name type="scientific">Psychroserpens luteus</name>
    <dbReference type="NCBI Taxonomy" id="1434066"/>
    <lineage>
        <taxon>Bacteria</taxon>
        <taxon>Pseudomonadati</taxon>
        <taxon>Bacteroidota</taxon>
        <taxon>Flavobacteriia</taxon>
        <taxon>Flavobacteriales</taxon>
        <taxon>Flavobacteriaceae</taxon>
        <taxon>Psychroserpens</taxon>
    </lineage>
</organism>
<evidence type="ECO:0000313" key="5">
    <source>
        <dbReference type="EMBL" id="MFD2916172.1"/>
    </source>
</evidence>
<sequence length="141" mass="16984">MLIFYYYICSIKTIVVDIKQLNKTELQIMKYLWILKKGFMKDIVEQFPEPKPAYTTISTLLKRMCDKDYINFERLGRDKQYYPVLKKNDYFSKQVNGMITHFFNDSKSQFASFFTKNADLSMQELEELQELLQEKINNKKK</sequence>
<dbReference type="SUPFAM" id="SSF46785">
    <property type="entry name" value="Winged helix' DNA-binding domain"/>
    <property type="match status" value="1"/>
</dbReference>
<dbReference type="InterPro" id="IPR005650">
    <property type="entry name" value="BlaI_family"/>
</dbReference>
<dbReference type="PIRSF" id="PIRSF019455">
    <property type="entry name" value="CopR_AtkY"/>
    <property type="match status" value="1"/>
</dbReference>
<evidence type="ECO:0000256" key="3">
    <source>
        <dbReference type="ARBA" id="ARBA00023125"/>
    </source>
</evidence>
<reference evidence="6" key="1">
    <citation type="journal article" date="2019" name="Int. J. Syst. Evol. Microbiol.">
        <title>The Global Catalogue of Microorganisms (GCM) 10K type strain sequencing project: providing services to taxonomists for standard genome sequencing and annotation.</title>
        <authorList>
            <consortium name="The Broad Institute Genomics Platform"/>
            <consortium name="The Broad Institute Genome Sequencing Center for Infectious Disease"/>
            <person name="Wu L."/>
            <person name="Ma J."/>
        </authorList>
    </citation>
    <scope>NUCLEOTIDE SEQUENCE [LARGE SCALE GENOMIC DNA]</scope>
    <source>
        <strain evidence="6">KCTC 32514</strain>
    </source>
</reference>
<dbReference type="InterPro" id="IPR036390">
    <property type="entry name" value="WH_DNA-bd_sf"/>
</dbReference>
<keyword evidence="3" id="KW-0238">DNA-binding</keyword>
<keyword evidence="6" id="KW-1185">Reference proteome</keyword>
<evidence type="ECO:0000256" key="2">
    <source>
        <dbReference type="ARBA" id="ARBA00023015"/>
    </source>
</evidence>
<keyword evidence="4" id="KW-0804">Transcription</keyword>
<protein>
    <submittedName>
        <fullName evidence="5">BlaI/MecI/CopY family transcriptional regulator</fullName>
    </submittedName>
</protein>
<comment type="similarity">
    <text evidence="1">Belongs to the BlaI transcriptional regulatory family.</text>
</comment>
<dbReference type="EMBL" id="JBHUOS010000009">
    <property type="protein sequence ID" value="MFD2916172.1"/>
    <property type="molecule type" value="Genomic_DNA"/>
</dbReference>
<proteinExistence type="inferred from homology"/>
<keyword evidence="2" id="KW-0805">Transcription regulation</keyword>
<dbReference type="Pfam" id="PF03965">
    <property type="entry name" value="Penicillinase_R"/>
    <property type="match status" value="1"/>
</dbReference>
<gene>
    <name evidence="5" type="ORF">ACFS29_11020</name>
</gene>
<evidence type="ECO:0000313" key="6">
    <source>
        <dbReference type="Proteomes" id="UP001597548"/>
    </source>
</evidence>
<dbReference type="Gene3D" id="1.10.10.10">
    <property type="entry name" value="Winged helix-like DNA-binding domain superfamily/Winged helix DNA-binding domain"/>
    <property type="match status" value="1"/>
</dbReference>
<evidence type="ECO:0000256" key="1">
    <source>
        <dbReference type="ARBA" id="ARBA00011046"/>
    </source>
</evidence>
<comment type="caution">
    <text evidence="5">The sequence shown here is derived from an EMBL/GenBank/DDBJ whole genome shotgun (WGS) entry which is preliminary data.</text>
</comment>